<reference evidence="1 2" key="1">
    <citation type="submission" date="2015-06" db="EMBL/GenBank/DDBJ databases">
        <title>Genome sequencing project of Bacillus galactosidilyticus PL133.</title>
        <authorList>
            <person name="Gaiero J."/>
            <person name="Nicol R."/>
            <person name="Habash M."/>
        </authorList>
    </citation>
    <scope>NUCLEOTIDE SEQUENCE [LARGE SCALE GENOMIC DNA]</scope>
    <source>
        <strain evidence="1 2">PL133</strain>
    </source>
</reference>
<evidence type="ECO:0000313" key="1">
    <source>
        <dbReference type="EMBL" id="KRG09402.1"/>
    </source>
</evidence>
<accession>A0A0Q9XVB3</accession>
<gene>
    <name evidence="1" type="ORF">ACA29_23630</name>
</gene>
<dbReference type="Proteomes" id="UP000053881">
    <property type="component" value="Unassembled WGS sequence"/>
</dbReference>
<dbReference type="AlphaFoldDB" id="A0A0Q9XVB3"/>
<dbReference type="Gene3D" id="3.40.50.980">
    <property type="match status" value="1"/>
</dbReference>
<dbReference type="EMBL" id="LGPB01000140">
    <property type="protein sequence ID" value="KRG09402.1"/>
    <property type="molecule type" value="Genomic_DNA"/>
</dbReference>
<organism evidence="1 2">
    <name type="scientific">Lederbergia galactosidilytica</name>
    <dbReference type="NCBI Taxonomy" id="217031"/>
    <lineage>
        <taxon>Bacteria</taxon>
        <taxon>Bacillati</taxon>
        <taxon>Bacillota</taxon>
        <taxon>Bacilli</taxon>
        <taxon>Bacillales</taxon>
        <taxon>Bacillaceae</taxon>
        <taxon>Lederbergia</taxon>
    </lineage>
</organism>
<dbReference type="SUPFAM" id="SSF56801">
    <property type="entry name" value="Acetyl-CoA synthetase-like"/>
    <property type="match status" value="1"/>
</dbReference>
<protein>
    <submittedName>
        <fullName evidence="1">Uncharacterized protein</fullName>
    </submittedName>
</protein>
<proteinExistence type="predicted"/>
<evidence type="ECO:0000313" key="2">
    <source>
        <dbReference type="Proteomes" id="UP000053881"/>
    </source>
</evidence>
<sequence>MGERIPNWLLQRSHISPNKSALIFEDQVWTFREMQEIVQDLQEKLMTCLKKQDRRVAILMGSPCRDFNEKPSKNGVVDSCPSAAGN</sequence>
<comment type="caution">
    <text evidence="1">The sequence shown here is derived from an EMBL/GenBank/DDBJ whole genome shotgun (WGS) entry which is preliminary data.</text>
</comment>
<name>A0A0Q9XVB3_9BACI</name>